<dbReference type="RefSeq" id="WP_133711805.1">
    <property type="nucleotide sequence ID" value="NZ_SOAG01000004.1"/>
</dbReference>
<sequence>MKILHWVLFFTGISTLSCLAQKSSLLDGRVRMYDNRVVPVEIENKRSTEKIKSDETGYFMIESKQGDTIRFVSKGLQTVNYVIGEDDLNSGRFNVIMTRQGQSLEEIVITRKDFGENFFEQDYTKKLTSLERQFNKDQTVFSAGPNYGLGITIDGLISLLSGKKKKQKRALLYEKLDIKRKAFLEEYPKELLIQDLSISPDYVDAFLYYLVAQPDFEKIKVERNEGYQLYLAQNYDDFLKFVGLN</sequence>
<protein>
    <recommendedName>
        <fullName evidence="3">Carboxypeptidase-like protein</fullName>
    </recommendedName>
</protein>
<dbReference type="EMBL" id="SOAG01000004">
    <property type="protein sequence ID" value="TDS64355.1"/>
    <property type="molecule type" value="Genomic_DNA"/>
</dbReference>
<dbReference type="PROSITE" id="PS51257">
    <property type="entry name" value="PROKAR_LIPOPROTEIN"/>
    <property type="match status" value="1"/>
</dbReference>
<dbReference type="OrthoDB" id="1427655at2"/>
<dbReference type="Proteomes" id="UP000295215">
    <property type="component" value="Unassembled WGS sequence"/>
</dbReference>
<comment type="caution">
    <text evidence="1">The sequence shown here is derived from an EMBL/GenBank/DDBJ whole genome shotgun (WGS) entry which is preliminary data.</text>
</comment>
<reference evidence="1 2" key="1">
    <citation type="submission" date="2019-03" db="EMBL/GenBank/DDBJ databases">
        <title>Genomic Encyclopedia of Archaeal and Bacterial Type Strains, Phase II (KMG-II): from individual species to whole genera.</title>
        <authorList>
            <person name="Goeker M."/>
        </authorList>
    </citation>
    <scope>NUCLEOTIDE SEQUENCE [LARGE SCALE GENOMIC DNA]</scope>
    <source>
        <strain evidence="1 2">DSM 28213</strain>
    </source>
</reference>
<gene>
    <name evidence="1" type="ORF">C8P70_10472</name>
</gene>
<name>A0A4R7F204_9FLAO</name>
<accession>A0A4R7F204</accession>
<evidence type="ECO:0008006" key="3">
    <source>
        <dbReference type="Google" id="ProtNLM"/>
    </source>
</evidence>
<organism evidence="1 2">
    <name type="scientific">Myroides indicus</name>
    <dbReference type="NCBI Taxonomy" id="1323422"/>
    <lineage>
        <taxon>Bacteria</taxon>
        <taxon>Pseudomonadati</taxon>
        <taxon>Bacteroidota</taxon>
        <taxon>Flavobacteriia</taxon>
        <taxon>Flavobacteriales</taxon>
        <taxon>Flavobacteriaceae</taxon>
        <taxon>Myroides</taxon>
    </lineage>
</organism>
<evidence type="ECO:0000313" key="1">
    <source>
        <dbReference type="EMBL" id="TDS64355.1"/>
    </source>
</evidence>
<proteinExistence type="predicted"/>
<keyword evidence="2" id="KW-1185">Reference proteome</keyword>
<evidence type="ECO:0000313" key="2">
    <source>
        <dbReference type="Proteomes" id="UP000295215"/>
    </source>
</evidence>
<dbReference type="AlphaFoldDB" id="A0A4R7F204"/>